<dbReference type="eggNOG" id="KOG2051">
    <property type="taxonomic scope" value="Eukaryota"/>
</dbReference>
<dbReference type="InterPro" id="IPR003890">
    <property type="entry name" value="MIF4G-like_typ-3"/>
</dbReference>
<dbReference type="STRING" id="1220162.K1VNX9"/>
<evidence type="ECO:0000256" key="3">
    <source>
        <dbReference type="SAM" id="MobiDB-lite"/>
    </source>
</evidence>
<gene>
    <name evidence="5" type="ORF">A1Q2_03387</name>
</gene>
<dbReference type="HOGENOM" id="CLU_002633_1_1_1"/>
<dbReference type="PANTHER" id="PTHR12839">
    <property type="entry name" value="NONSENSE-MEDIATED MRNA DECAY PROTEIN 2 UP-FRAMESHIFT SUPPRESSOR 2"/>
    <property type="match status" value="1"/>
</dbReference>
<feature type="domain" description="MIF4G" evidence="4">
    <location>
        <begin position="640"/>
        <end position="846"/>
    </location>
</feature>
<feature type="compositionally biased region" description="Acidic residues" evidence="3">
    <location>
        <begin position="882"/>
        <end position="895"/>
    </location>
</feature>
<name>K1VNX9_TRIAC</name>
<evidence type="ECO:0000259" key="4">
    <source>
        <dbReference type="SMART" id="SM00543"/>
    </source>
</evidence>
<dbReference type="PANTHER" id="PTHR12839:SF7">
    <property type="entry name" value="REGULATOR OF NONSENSE TRANSCRIPTS 2"/>
    <property type="match status" value="1"/>
</dbReference>
<reference evidence="5 6" key="1">
    <citation type="journal article" date="2012" name="Eukaryot. Cell">
        <title>Genome sequence of the Trichosporon asahii environmental strain CBS 8904.</title>
        <authorList>
            <person name="Yang R.Y."/>
            <person name="Li H.T."/>
            <person name="Zhu H."/>
            <person name="Zhou G.P."/>
            <person name="Wang M."/>
            <person name="Wang L."/>
        </authorList>
    </citation>
    <scope>NUCLEOTIDE SEQUENCE [LARGE SCALE GENOMIC DNA]</scope>
    <source>
        <strain evidence="5 6">CBS 8904</strain>
    </source>
</reference>
<keyword evidence="6" id="KW-1185">Reference proteome</keyword>
<feature type="compositionally biased region" description="Acidic residues" evidence="3">
    <location>
        <begin position="367"/>
        <end position="382"/>
    </location>
</feature>
<organism evidence="5 6">
    <name type="scientific">Trichosporon asahii var. asahii (strain CBS 8904)</name>
    <name type="common">Yeast</name>
    <dbReference type="NCBI Taxonomy" id="1220162"/>
    <lineage>
        <taxon>Eukaryota</taxon>
        <taxon>Fungi</taxon>
        <taxon>Dikarya</taxon>
        <taxon>Basidiomycota</taxon>
        <taxon>Agaricomycotina</taxon>
        <taxon>Tremellomycetes</taxon>
        <taxon>Trichosporonales</taxon>
        <taxon>Trichosporonaceae</taxon>
        <taxon>Trichosporon</taxon>
    </lineage>
</organism>
<feature type="compositionally biased region" description="Basic and acidic residues" evidence="3">
    <location>
        <begin position="357"/>
        <end position="366"/>
    </location>
</feature>
<feature type="region of interest" description="Disordered" evidence="3">
    <location>
        <begin position="971"/>
        <end position="1005"/>
    </location>
</feature>
<dbReference type="FunCoup" id="K1VNX9">
    <property type="interactions" value="593"/>
</dbReference>
<dbReference type="InParanoid" id="K1VNX9"/>
<evidence type="ECO:0000256" key="2">
    <source>
        <dbReference type="ARBA" id="ARBA00022490"/>
    </source>
</evidence>
<dbReference type="OrthoDB" id="27832at2759"/>
<feature type="compositionally biased region" description="Acidic residues" evidence="3">
    <location>
        <begin position="919"/>
        <end position="937"/>
    </location>
</feature>
<dbReference type="InterPro" id="IPR007193">
    <property type="entry name" value="Upf2/Nmd2_C"/>
</dbReference>
<evidence type="ECO:0000313" key="5">
    <source>
        <dbReference type="EMBL" id="EKD02331.1"/>
    </source>
</evidence>
<dbReference type="GO" id="GO:0005737">
    <property type="term" value="C:cytoplasm"/>
    <property type="evidence" value="ECO:0007669"/>
    <property type="project" value="UniProtKB-SubCell"/>
</dbReference>
<dbReference type="GO" id="GO:0035145">
    <property type="term" value="C:exon-exon junction complex"/>
    <property type="evidence" value="ECO:0007669"/>
    <property type="project" value="TreeGrafter"/>
</dbReference>
<dbReference type="Proteomes" id="UP000006757">
    <property type="component" value="Unassembled WGS sequence"/>
</dbReference>
<dbReference type="GO" id="GO:0000184">
    <property type="term" value="P:nuclear-transcribed mRNA catabolic process, nonsense-mediated decay"/>
    <property type="evidence" value="ECO:0007669"/>
    <property type="project" value="InterPro"/>
</dbReference>
<feature type="region of interest" description="Disordered" evidence="3">
    <location>
        <begin position="355"/>
        <end position="453"/>
    </location>
</feature>
<comment type="caution">
    <text evidence="5">The sequence shown here is derived from an EMBL/GenBank/DDBJ whole genome shotgun (WGS) entry which is preliminary data.</text>
</comment>
<dbReference type="Gene3D" id="1.25.40.180">
    <property type="match status" value="3"/>
</dbReference>
<sequence>MSTADYVAKYNRRRALLTQQADRTGPPGQLDSSLKKHTTLLNRLKSALLVGPADTIIKEIDGLVLTKYLEETVAAVIEGASKGRGDPEIIVHLHKRLAPDFLPLLLPPLLAALAPAPPPAKDVSDKDREKEDKDRIARQRPILRIVAELAMLMAWPEGASKGAGEVGKILSRWMTNDPQFSNMPLLTSFLKTFGRAYLGPKPDKADEQLPEGVEELVPPEMQKKMRELFTNYFNSASKALVKGQTDKRNHEAYIRSGEIFEDRQHAYERMTRAIERLTGGVQGLSDLLGLPMPTLPTAASISKSGLQIVDSASTFTVREDGAVPGGIWDDDEERRFYENLPDLQDLVPPSILGIKQKTADEKKPENAEGEEGGEEAAPDAEEEAQRKVQDDIRRQLEQLELESSAAESETPQPMDRNETVLSNGSGPQDGSPDDDPQPASLEASLTEEDGMQSGPAARLTALFAALPEAVNREMVDKLAVEFAYLNSKAARRRLATFLAAVPKTRTDLLPHYARFIAILDPYMPDVGVAVLKSRKRAIRELDGVRLKNVRFYGELAKFKVARPYTILHVLKVFLDDFKFNIENISNLLETCGRFLLRNPDTAETSKNMSVTHLDQRYNIMLDNAFYIRVAREIEELPPMQAFIQHLLFDVLMKRTQDKVLVLLRKLHWEDAETFTDIWEAKYENIGLTAGLVHDLQRYHPDFAIAVVDQVMEDIRIGMEVSCLIAQPTDNQENIFKFNQRRIASIKFLGELYMYRVVNAAVIFDVLWSLLSFGHRLPVPGRDSPIDSVSDFFRVRLASALLDTCGICFGKGSLRRKLDQYLVVLQVNMPMDVEFMLDDLFDTLRPNGRPPKVKDGNQVLRMRSFPEAAAAVDELLASHVPGVEEDIADDESDEGEDGGRVAEEEEEAEEAPAEAADAASDGDDDSSSEAEEEEEDDVVVLREHKPDEFDEQAQADFDREFARMIADTTVDRKTAPPVFDQAVPVLRKRGQQQPAQEKPDDGQMPFMLMTKRGNKAQNEKRQENEDFEAIGHSMRARGIKVKVVPS</sequence>
<dbReference type="GO" id="GO:0003723">
    <property type="term" value="F:RNA binding"/>
    <property type="evidence" value="ECO:0007669"/>
    <property type="project" value="InterPro"/>
</dbReference>
<evidence type="ECO:0000313" key="6">
    <source>
        <dbReference type="Proteomes" id="UP000006757"/>
    </source>
</evidence>
<dbReference type="InterPro" id="IPR039762">
    <property type="entry name" value="Nmd2/UPF2"/>
</dbReference>
<dbReference type="SUPFAM" id="SSF48371">
    <property type="entry name" value="ARM repeat"/>
    <property type="match status" value="2"/>
</dbReference>
<feature type="domain" description="MIF4G" evidence="4">
    <location>
        <begin position="456"/>
        <end position="631"/>
    </location>
</feature>
<protein>
    <recommendedName>
        <fullName evidence="4">MIF4G domain-containing protein</fullName>
    </recommendedName>
</protein>
<dbReference type="Pfam" id="PF02854">
    <property type="entry name" value="MIF4G"/>
    <property type="match status" value="2"/>
</dbReference>
<comment type="subcellular location">
    <subcellularLocation>
        <location evidence="1">Cytoplasm</location>
    </subcellularLocation>
</comment>
<feature type="region of interest" description="Disordered" evidence="3">
    <location>
        <begin position="881"/>
        <end position="955"/>
    </location>
</feature>
<accession>K1VNX9</accession>
<evidence type="ECO:0000256" key="1">
    <source>
        <dbReference type="ARBA" id="ARBA00004496"/>
    </source>
</evidence>
<dbReference type="SMART" id="SM00543">
    <property type="entry name" value="MIF4G"/>
    <property type="match status" value="2"/>
</dbReference>
<dbReference type="OMA" id="DFQHHQI"/>
<dbReference type="Pfam" id="PF04050">
    <property type="entry name" value="Upf2"/>
    <property type="match status" value="1"/>
</dbReference>
<dbReference type="AlphaFoldDB" id="K1VNX9"/>
<proteinExistence type="predicted"/>
<dbReference type="InterPro" id="IPR016024">
    <property type="entry name" value="ARM-type_fold"/>
</dbReference>
<feature type="compositionally biased region" description="Acidic residues" evidence="3">
    <location>
        <begin position="902"/>
        <end position="911"/>
    </location>
</feature>
<feature type="compositionally biased region" description="Basic and acidic residues" evidence="3">
    <location>
        <begin position="383"/>
        <end position="397"/>
    </location>
</feature>
<keyword evidence="2" id="KW-0963">Cytoplasm</keyword>
<dbReference type="EMBL" id="AMBO01000292">
    <property type="protein sequence ID" value="EKD02331.1"/>
    <property type="molecule type" value="Genomic_DNA"/>
</dbReference>